<dbReference type="InterPro" id="IPR001594">
    <property type="entry name" value="Palmitoyltrfase_DHHC"/>
</dbReference>
<protein>
    <recommendedName>
        <fullName evidence="11">Palmitoyltransferase</fullName>
        <ecNumber evidence="11">2.3.1.225</ecNumber>
    </recommendedName>
</protein>
<comment type="catalytic activity">
    <reaction evidence="10 11">
        <text>L-cysteinyl-[protein] + hexadecanoyl-CoA = S-hexadecanoyl-L-cysteinyl-[protein] + CoA</text>
        <dbReference type="Rhea" id="RHEA:36683"/>
        <dbReference type="Rhea" id="RHEA-COMP:10131"/>
        <dbReference type="Rhea" id="RHEA-COMP:11032"/>
        <dbReference type="ChEBI" id="CHEBI:29950"/>
        <dbReference type="ChEBI" id="CHEBI:57287"/>
        <dbReference type="ChEBI" id="CHEBI:57379"/>
        <dbReference type="ChEBI" id="CHEBI:74151"/>
        <dbReference type="EC" id="2.3.1.225"/>
    </reaction>
</comment>
<dbReference type="Proteomes" id="UP000245383">
    <property type="component" value="Unassembled WGS sequence"/>
</dbReference>
<evidence type="ECO:0000313" key="14">
    <source>
        <dbReference type="Proteomes" id="UP000245383"/>
    </source>
</evidence>
<dbReference type="PROSITE" id="PS50216">
    <property type="entry name" value="DHHC"/>
    <property type="match status" value="1"/>
</dbReference>
<dbReference type="AlphaFoldDB" id="A0A2T9Y7W1"/>
<evidence type="ECO:0000259" key="12">
    <source>
        <dbReference type="Pfam" id="PF01529"/>
    </source>
</evidence>
<evidence type="ECO:0000256" key="7">
    <source>
        <dbReference type="ARBA" id="ARBA00023288"/>
    </source>
</evidence>
<comment type="similarity">
    <text evidence="9">Belongs to the DHHC palmitoyltransferase family. PFA5 subfamily.</text>
</comment>
<keyword evidence="6" id="KW-0564">Palmitate</keyword>
<evidence type="ECO:0000256" key="1">
    <source>
        <dbReference type="ARBA" id="ARBA00004141"/>
    </source>
</evidence>
<evidence type="ECO:0000313" key="13">
    <source>
        <dbReference type="EMBL" id="PVU88428.1"/>
    </source>
</evidence>
<feature type="transmembrane region" description="Helical" evidence="11">
    <location>
        <begin position="596"/>
        <end position="629"/>
    </location>
</feature>
<dbReference type="GO" id="GO:0005783">
    <property type="term" value="C:endoplasmic reticulum"/>
    <property type="evidence" value="ECO:0007669"/>
    <property type="project" value="TreeGrafter"/>
</dbReference>
<dbReference type="STRING" id="133385.A0A2T9Y7W1"/>
<dbReference type="InterPro" id="IPR039859">
    <property type="entry name" value="PFA4/ZDH16/20/ERF2-like"/>
</dbReference>
<dbReference type="GO" id="GO:0006612">
    <property type="term" value="P:protein targeting to membrane"/>
    <property type="evidence" value="ECO:0007669"/>
    <property type="project" value="TreeGrafter"/>
</dbReference>
<feature type="transmembrane region" description="Helical" evidence="11">
    <location>
        <begin position="271"/>
        <end position="291"/>
    </location>
</feature>
<comment type="caution">
    <text evidence="13">The sequence shown here is derived from an EMBL/GenBank/DDBJ whole genome shotgun (WGS) entry which is preliminary data.</text>
</comment>
<gene>
    <name evidence="13" type="ORF">BB561_005874</name>
</gene>
<keyword evidence="8 11" id="KW-0012">Acyltransferase</keyword>
<evidence type="ECO:0000256" key="11">
    <source>
        <dbReference type="RuleBase" id="RU079119"/>
    </source>
</evidence>
<keyword evidence="7" id="KW-0449">Lipoprotein</keyword>
<keyword evidence="14" id="KW-1185">Reference proteome</keyword>
<evidence type="ECO:0000256" key="2">
    <source>
        <dbReference type="ARBA" id="ARBA00022679"/>
    </source>
</evidence>
<evidence type="ECO:0000256" key="10">
    <source>
        <dbReference type="ARBA" id="ARBA00048048"/>
    </source>
</evidence>
<keyword evidence="3 11" id="KW-0812">Transmembrane</keyword>
<dbReference type="GO" id="GO:0019706">
    <property type="term" value="F:protein-cysteine S-palmitoyltransferase activity"/>
    <property type="evidence" value="ECO:0007669"/>
    <property type="project" value="UniProtKB-EC"/>
</dbReference>
<feature type="transmembrane region" description="Helical" evidence="11">
    <location>
        <begin position="239"/>
        <end position="259"/>
    </location>
</feature>
<evidence type="ECO:0000256" key="6">
    <source>
        <dbReference type="ARBA" id="ARBA00023139"/>
    </source>
</evidence>
<feature type="domain" description="Palmitoyltransferase DHHC" evidence="12">
    <location>
        <begin position="496"/>
        <end position="637"/>
    </location>
</feature>
<evidence type="ECO:0000256" key="3">
    <source>
        <dbReference type="ARBA" id="ARBA00022692"/>
    </source>
</evidence>
<dbReference type="EC" id="2.3.1.225" evidence="11"/>
<dbReference type="GO" id="GO:0016020">
    <property type="term" value="C:membrane"/>
    <property type="evidence" value="ECO:0007669"/>
    <property type="project" value="UniProtKB-SubCell"/>
</dbReference>
<comment type="domain">
    <text evidence="11">The DHHC domain is required for palmitoyltransferase activity.</text>
</comment>
<reference evidence="13 14" key="1">
    <citation type="journal article" date="2018" name="MBio">
        <title>Comparative Genomics Reveals the Core Gene Toolbox for the Fungus-Insect Symbiosis.</title>
        <authorList>
            <person name="Wang Y."/>
            <person name="Stata M."/>
            <person name="Wang W."/>
            <person name="Stajich J.E."/>
            <person name="White M.M."/>
            <person name="Moncalvo J.M."/>
        </authorList>
    </citation>
    <scope>NUCLEOTIDE SEQUENCE [LARGE SCALE GENOMIC DNA]</scope>
    <source>
        <strain evidence="13 14">SWE-8-4</strain>
    </source>
</reference>
<dbReference type="GO" id="GO:0005794">
    <property type="term" value="C:Golgi apparatus"/>
    <property type="evidence" value="ECO:0007669"/>
    <property type="project" value="TreeGrafter"/>
</dbReference>
<evidence type="ECO:0000256" key="8">
    <source>
        <dbReference type="ARBA" id="ARBA00023315"/>
    </source>
</evidence>
<organism evidence="13 14">
    <name type="scientific">Smittium simulii</name>
    <dbReference type="NCBI Taxonomy" id="133385"/>
    <lineage>
        <taxon>Eukaryota</taxon>
        <taxon>Fungi</taxon>
        <taxon>Fungi incertae sedis</taxon>
        <taxon>Zoopagomycota</taxon>
        <taxon>Kickxellomycotina</taxon>
        <taxon>Harpellomycetes</taxon>
        <taxon>Harpellales</taxon>
        <taxon>Legeriomycetaceae</taxon>
        <taxon>Smittium</taxon>
    </lineage>
</organism>
<keyword evidence="2 11" id="KW-0808">Transferase</keyword>
<dbReference type="PANTHER" id="PTHR22883">
    <property type="entry name" value="ZINC FINGER DHHC DOMAIN CONTAINING PROTEIN"/>
    <property type="match status" value="1"/>
</dbReference>
<dbReference type="PANTHER" id="PTHR22883:SF23">
    <property type="entry name" value="PALMITOYLTRANSFERASE ZDHHC6"/>
    <property type="match status" value="1"/>
</dbReference>
<evidence type="ECO:0000256" key="5">
    <source>
        <dbReference type="ARBA" id="ARBA00023136"/>
    </source>
</evidence>
<name>A0A2T9Y7W1_9FUNG</name>
<keyword evidence="5 11" id="KW-0472">Membrane</keyword>
<feature type="transmembrane region" description="Helical" evidence="11">
    <location>
        <begin position="535"/>
        <end position="559"/>
    </location>
</feature>
<dbReference type="Pfam" id="PF01529">
    <property type="entry name" value="DHHC"/>
    <property type="match status" value="1"/>
</dbReference>
<accession>A0A2T9Y7W1</accession>
<dbReference type="EMBL" id="MBFR01000386">
    <property type="protein sequence ID" value="PVU88428.1"/>
    <property type="molecule type" value="Genomic_DNA"/>
</dbReference>
<evidence type="ECO:0000256" key="4">
    <source>
        <dbReference type="ARBA" id="ARBA00022989"/>
    </source>
</evidence>
<comment type="subcellular location">
    <subcellularLocation>
        <location evidence="1">Membrane</location>
        <topology evidence="1">Multi-pass membrane protein</topology>
    </subcellularLocation>
</comment>
<sequence length="642" mass="72901">MTHNISTPIMKITQLSLHSETEPIITNCPRIAHEPHSCSSGHSSTHKQSIFEPISFKIFGSNSLHNQHITPEPSNLLPSGSTCSVSSLTFCDNSSSKIHKYLADTVSMNSLEVESHTSFDFLIADKLFTKKNNTPSLEVLLGDTEPRFYGSIQTASCSSSALSFKPSITSLENKNIFEIGDIKDTGFSHKSTNIDNNYIIPEQISADCDLLLLYSLKNDFLSSKKNFKFTIHWSCKMQWIVLLISAISLYLFILPITFTEVIDNLAIWKNYINYSTISVILFFLILCNFYLSIIISTTSPSYTLAYKNLNILSFFYDFSDRESTSSVNHKTPKSFFPKTNHKFKSDTIPLLNAGQKPTSCSQLLDYQNNSDCYLHPNCYYKSPEYHTNDMGYNSNCYLHPNYYYKSPEYHTNDMGYNSNCYLHPNYMIFRGLMVGLIHTNDIACSSHATESASNSILDFTTSPSFSSQLSAYTNYYNNFFLGLGTIEKAKFYAKLVKKYLSLNEHYCYKCNAILVDFDHHCQWLNTCIHKNNYKIFILTITLAIIYSFIVFFTSFLLVSIAVPNYSHFIDVLSRALHNYFLFLFRSESQIPSASALLAPILLTIDAFLLVVAFFSLVSTSLLLIFHIYLCLVGKSTLDLCAI</sequence>
<dbReference type="OrthoDB" id="9909019at2759"/>
<evidence type="ECO:0000256" key="9">
    <source>
        <dbReference type="ARBA" id="ARBA00038298"/>
    </source>
</evidence>
<proteinExistence type="inferred from homology"/>
<keyword evidence="4 11" id="KW-1133">Transmembrane helix</keyword>